<protein>
    <submittedName>
        <fullName evidence="1">Uncharacterized protein</fullName>
    </submittedName>
</protein>
<comment type="caution">
    <text evidence="1">The sequence shown here is derived from an EMBL/GenBank/DDBJ whole genome shotgun (WGS) entry which is preliminary data.</text>
</comment>
<organism evidence="1 2">
    <name type="scientific">Arachis hypogaea</name>
    <name type="common">Peanut</name>
    <dbReference type="NCBI Taxonomy" id="3818"/>
    <lineage>
        <taxon>Eukaryota</taxon>
        <taxon>Viridiplantae</taxon>
        <taxon>Streptophyta</taxon>
        <taxon>Embryophyta</taxon>
        <taxon>Tracheophyta</taxon>
        <taxon>Spermatophyta</taxon>
        <taxon>Magnoliopsida</taxon>
        <taxon>eudicotyledons</taxon>
        <taxon>Gunneridae</taxon>
        <taxon>Pentapetalae</taxon>
        <taxon>rosids</taxon>
        <taxon>fabids</taxon>
        <taxon>Fabales</taxon>
        <taxon>Fabaceae</taxon>
        <taxon>Papilionoideae</taxon>
        <taxon>50 kb inversion clade</taxon>
        <taxon>dalbergioids sensu lato</taxon>
        <taxon>Dalbergieae</taxon>
        <taxon>Pterocarpus clade</taxon>
        <taxon>Arachis</taxon>
    </lineage>
</organism>
<accession>A0A445B729</accession>
<evidence type="ECO:0000313" key="1">
    <source>
        <dbReference type="EMBL" id="RYR34473.1"/>
    </source>
</evidence>
<proteinExistence type="predicted"/>
<dbReference type="EMBL" id="SDMP01000010">
    <property type="protein sequence ID" value="RYR34473.1"/>
    <property type="molecule type" value="Genomic_DNA"/>
</dbReference>
<dbReference type="AlphaFoldDB" id="A0A445B729"/>
<evidence type="ECO:0000313" key="2">
    <source>
        <dbReference type="Proteomes" id="UP000289738"/>
    </source>
</evidence>
<sequence>MCFFLSPSYSCFFSPSHELLPPLPVPPPLASHDLSLSSLASHPLSPLSSHLLPSSQSSLRRRSHRAVVEYPPGKNI</sequence>
<gene>
    <name evidence="1" type="ORF">Ahy_A10g049392</name>
</gene>
<keyword evidence="2" id="KW-1185">Reference proteome</keyword>
<dbReference type="Proteomes" id="UP000289738">
    <property type="component" value="Chromosome A10"/>
</dbReference>
<reference evidence="1 2" key="1">
    <citation type="submission" date="2019-01" db="EMBL/GenBank/DDBJ databases">
        <title>Sequencing of cultivated peanut Arachis hypogaea provides insights into genome evolution and oil improvement.</title>
        <authorList>
            <person name="Chen X."/>
        </authorList>
    </citation>
    <scope>NUCLEOTIDE SEQUENCE [LARGE SCALE GENOMIC DNA]</scope>
    <source>
        <strain evidence="2">cv. Fuhuasheng</strain>
        <tissue evidence="1">Leaves</tissue>
    </source>
</reference>
<name>A0A445B729_ARAHY</name>